<gene>
    <name evidence="10" type="ORF">N7496_009667</name>
</gene>
<evidence type="ECO:0000256" key="5">
    <source>
        <dbReference type="ARBA" id="ARBA00023125"/>
    </source>
</evidence>
<feature type="compositionally biased region" description="Polar residues" evidence="8">
    <location>
        <begin position="88"/>
        <end position="120"/>
    </location>
</feature>
<dbReference type="EMBL" id="JAPZBS010000008">
    <property type="protein sequence ID" value="KAJ5363954.1"/>
    <property type="molecule type" value="Genomic_DNA"/>
</dbReference>
<evidence type="ECO:0000256" key="2">
    <source>
        <dbReference type="ARBA" id="ARBA00022723"/>
    </source>
</evidence>
<keyword evidence="2" id="KW-0479">Metal-binding</keyword>
<dbReference type="Proteomes" id="UP001147782">
    <property type="component" value="Unassembled WGS sequence"/>
</dbReference>
<evidence type="ECO:0000256" key="4">
    <source>
        <dbReference type="ARBA" id="ARBA00023015"/>
    </source>
</evidence>
<dbReference type="RefSeq" id="XP_056551580.1">
    <property type="nucleotide sequence ID" value="XM_056702580.1"/>
</dbReference>
<keyword evidence="6" id="KW-0804">Transcription</keyword>
<keyword evidence="4" id="KW-0805">Transcription regulation</keyword>
<dbReference type="GO" id="GO:0043565">
    <property type="term" value="F:sequence-specific DNA binding"/>
    <property type="evidence" value="ECO:0007669"/>
    <property type="project" value="TreeGrafter"/>
</dbReference>
<evidence type="ECO:0000256" key="8">
    <source>
        <dbReference type="SAM" id="MobiDB-lite"/>
    </source>
</evidence>
<dbReference type="GO" id="GO:0005634">
    <property type="term" value="C:nucleus"/>
    <property type="evidence" value="ECO:0007669"/>
    <property type="project" value="UniProtKB-SubCell"/>
</dbReference>
<accession>A0A9W9V170</accession>
<dbReference type="SUPFAM" id="SSF57701">
    <property type="entry name" value="Zn2/Cys6 DNA-binding domain"/>
    <property type="match status" value="1"/>
</dbReference>
<dbReference type="GO" id="GO:0008270">
    <property type="term" value="F:zinc ion binding"/>
    <property type="evidence" value="ECO:0007669"/>
    <property type="project" value="InterPro"/>
</dbReference>
<keyword evidence="3" id="KW-0862">Zinc</keyword>
<dbReference type="Pfam" id="PF00172">
    <property type="entry name" value="Zn_clus"/>
    <property type="match status" value="1"/>
</dbReference>
<feature type="region of interest" description="Disordered" evidence="8">
    <location>
        <begin position="82"/>
        <end position="124"/>
    </location>
</feature>
<dbReference type="Gene3D" id="4.10.240.10">
    <property type="entry name" value="Zn(2)-C6 fungal-type DNA-binding domain"/>
    <property type="match status" value="1"/>
</dbReference>
<comment type="subcellular location">
    <subcellularLocation>
        <location evidence="1">Nucleus</location>
    </subcellularLocation>
</comment>
<evidence type="ECO:0000259" key="9">
    <source>
        <dbReference type="PROSITE" id="PS50048"/>
    </source>
</evidence>
<evidence type="ECO:0000256" key="6">
    <source>
        <dbReference type="ARBA" id="ARBA00023163"/>
    </source>
</evidence>
<dbReference type="InterPro" id="IPR001138">
    <property type="entry name" value="Zn2Cys6_DnaBD"/>
</dbReference>
<dbReference type="SMART" id="SM00066">
    <property type="entry name" value="GAL4"/>
    <property type="match status" value="1"/>
</dbReference>
<reference evidence="10" key="2">
    <citation type="journal article" date="2023" name="IMA Fungus">
        <title>Comparative genomic study of the Penicillium genus elucidates a diverse pangenome and 15 lateral gene transfer events.</title>
        <authorList>
            <person name="Petersen C."/>
            <person name="Sorensen T."/>
            <person name="Nielsen M.R."/>
            <person name="Sondergaard T.E."/>
            <person name="Sorensen J.L."/>
            <person name="Fitzpatrick D.A."/>
            <person name="Frisvad J.C."/>
            <person name="Nielsen K.L."/>
        </authorList>
    </citation>
    <scope>NUCLEOTIDE SEQUENCE</scope>
    <source>
        <strain evidence="10">IBT 29864</strain>
    </source>
</reference>
<dbReference type="InterPro" id="IPR036864">
    <property type="entry name" value="Zn2-C6_fun-type_DNA-bd_sf"/>
</dbReference>
<dbReference type="CDD" id="cd00067">
    <property type="entry name" value="GAL4"/>
    <property type="match status" value="1"/>
</dbReference>
<evidence type="ECO:0000256" key="7">
    <source>
        <dbReference type="ARBA" id="ARBA00023242"/>
    </source>
</evidence>
<dbReference type="PANTHER" id="PTHR47782">
    <property type="entry name" value="ZN(II)2CYS6 TRANSCRIPTION FACTOR (EUROFUNG)-RELATED"/>
    <property type="match status" value="1"/>
</dbReference>
<proteinExistence type="predicted"/>
<sequence length="636" mass="70999">MEHDTLQPSEEANPLPRLPACRFCHARKAKCDNARPKCSLCVKHDEECMTLGLENDSFSRQYIGDLEQEIGALERQAQAFDAERPNATLPQGTESSINPRQRSRPSNLRTVSRQEGSHSPNFVEGGGISFMRHLVADSGWREHDPTLLQNLTRHPGPAEAGIKPHPLPTATEGRRIFDNYLNGSHVQNPFFLRREVQKICDAVFPSEPKENGNEGHDNSTQNVPDHHLFRAFMILAVGSITLDRPCAIPEKYIRIGFPADANDEEIEAADVSGSFSNLDSFCVALSNRSPSAGNTEMSVFFACLRLRQITSSIHSKFGDKATSTKSPHDTTARGAIYDELEHLLGELHQWRVTTPTFDNPRSLYEMQDWYDLLYFRERLQLVRKAIDLVPKQNGIPPRDLLSLCLQCATGAIVAFWKLFEPKKITFTRSYFQMLFTAGLSIMYCLSVVGDFDHASMRAGTEAVTTCELILKQMGVDLSDAKRYVAVYEALRGYVIRKYSRHLQTDPQHGDSLCASTSHFNQSSSNVAASHGERCDNDIPSTQIPSIRGLGFAHNHTQQPLGDLPLLDTQLVDLPVLHDTAGSLYNDASISEGSVLSWNIFGDDALWNMEAGLNEYAYGDPPATLYLEDPFDLQNIL</sequence>
<evidence type="ECO:0000313" key="10">
    <source>
        <dbReference type="EMBL" id="KAJ5363954.1"/>
    </source>
</evidence>
<feature type="domain" description="Zn(2)-C6 fungal-type" evidence="9">
    <location>
        <begin position="20"/>
        <end position="50"/>
    </location>
</feature>
<dbReference type="PROSITE" id="PS50048">
    <property type="entry name" value="ZN2_CY6_FUNGAL_2"/>
    <property type="match status" value="1"/>
</dbReference>
<keyword evidence="7" id="KW-0539">Nucleus</keyword>
<comment type="caution">
    <text evidence="10">The sequence shown here is derived from an EMBL/GenBank/DDBJ whole genome shotgun (WGS) entry which is preliminary data.</text>
</comment>
<evidence type="ECO:0000313" key="11">
    <source>
        <dbReference type="Proteomes" id="UP001147782"/>
    </source>
</evidence>
<reference evidence="10" key="1">
    <citation type="submission" date="2022-11" db="EMBL/GenBank/DDBJ databases">
        <authorList>
            <person name="Petersen C."/>
        </authorList>
    </citation>
    <scope>NUCLEOTIDE SEQUENCE</scope>
    <source>
        <strain evidence="10">IBT 29864</strain>
    </source>
</reference>
<keyword evidence="5" id="KW-0238">DNA-binding</keyword>
<dbReference type="AlphaFoldDB" id="A0A9W9V170"/>
<name>A0A9W9V170_9EURO</name>
<organism evidence="10 11">
    <name type="scientific">Penicillium cataractarum</name>
    <dbReference type="NCBI Taxonomy" id="2100454"/>
    <lineage>
        <taxon>Eukaryota</taxon>
        <taxon>Fungi</taxon>
        <taxon>Dikarya</taxon>
        <taxon>Ascomycota</taxon>
        <taxon>Pezizomycotina</taxon>
        <taxon>Eurotiomycetes</taxon>
        <taxon>Eurotiomycetidae</taxon>
        <taxon>Eurotiales</taxon>
        <taxon>Aspergillaceae</taxon>
        <taxon>Penicillium</taxon>
    </lineage>
</organism>
<protein>
    <recommendedName>
        <fullName evidence="9">Zn(2)-C6 fungal-type domain-containing protein</fullName>
    </recommendedName>
</protein>
<evidence type="ECO:0000256" key="3">
    <source>
        <dbReference type="ARBA" id="ARBA00022833"/>
    </source>
</evidence>
<dbReference type="OrthoDB" id="2399539at2759"/>
<dbReference type="PANTHER" id="PTHR47782:SF12">
    <property type="entry name" value="ZN(II)2CYS6 TRANSCRIPTION FACTOR (EUROFUNG)"/>
    <property type="match status" value="1"/>
</dbReference>
<dbReference type="GeneID" id="81441759"/>
<dbReference type="PROSITE" id="PS00463">
    <property type="entry name" value="ZN2_CY6_FUNGAL_1"/>
    <property type="match status" value="1"/>
</dbReference>
<dbReference type="InterPro" id="IPR052202">
    <property type="entry name" value="Yeast_MetPath_Reg"/>
</dbReference>
<dbReference type="GO" id="GO:0000981">
    <property type="term" value="F:DNA-binding transcription factor activity, RNA polymerase II-specific"/>
    <property type="evidence" value="ECO:0007669"/>
    <property type="project" value="InterPro"/>
</dbReference>
<dbReference type="GO" id="GO:0045944">
    <property type="term" value="P:positive regulation of transcription by RNA polymerase II"/>
    <property type="evidence" value="ECO:0007669"/>
    <property type="project" value="TreeGrafter"/>
</dbReference>
<evidence type="ECO:0000256" key="1">
    <source>
        <dbReference type="ARBA" id="ARBA00004123"/>
    </source>
</evidence>
<keyword evidence="11" id="KW-1185">Reference proteome</keyword>